<keyword evidence="2" id="KW-1185">Reference proteome</keyword>
<sequence>MFTFYQPISATFGPAVQAGMPMAVTEDGTLPLRTGAECDPGDFSHV</sequence>
<evidence type="ECO:0000313" key="2">
    <source>
        <dbReference type="Proteomes" id="UP001528040"/>
    </source>
</evidence>
<reference evidence="1 2" key="1">
    <citation type="submission" date="2023-01" db="EMBL/GenBank/DDBJ databases">
        <authorList>
            <person name="Yoon J.-W."/>
        </authorList>
    </citation>
    <scope>NUCLEOTIDE SEQUENCE [LARGE SCALE GENOMIC DNA]</scope>
    <source>
        <strain evidence="1 2">KMU-50</strain>
    </source>
</reference>
<organism evidence="1 2">
    <name type="scientific">Aliiroseovarius salicola</name>
    <dbReference type="NCBI Taxonomy" id="3009082"/>
    <lineage>
        <taxon>Bacteria</taxon>
        <taxon>Pseudomonadati</taxon>
        <taxon>Pseudomonadota</taxon>
        <taxon>Alphaproteobacteria</taxon>
        <taxon>Rhodobacterales</taxon>
        <taxon>Paracoccaceae</taxon>
        <taxon>Aliiroseovarius</taxon>
    </lineage>
</organism>
<dbReference type="Proteomes" id="UP001528040">
    <property type="component" value="Unassembled WGS sequence"/>
</dbReference>
<accession>A0ABT4W1X3</accession>
<gene>
    <name evidence="1" type="ORF">O2N63_10490</name>
</gene>
<proteinExistence type="predicted"/>
<comment type="caution">
    <text evidence="1">The sequence shown here is derived from an EMBL/GenBank/DDBJ whole genome shotgun (WGS) entry which is preliminary data.</text>
</comment>
<protein>
    <submittedName>
        <fullName evidence="1">Uncharacterized protein</fullName>
    </submittedName>
</protein>
<name>A0ABT4W1X3_9RHOB</name>
<evidence type="ECO:0000313" key="1">
    <source>
        <dbReference type="EMBL" id="MDA5094511.1"/>
    </source>
</evidence>
<dbReference type="RefSeq" id="WP_271054222.1">
    <property type="nucleotide sequence ID" value="NZ_JAQIIO010000005.1"/>
</dbReference>
<dbReference type="EMBL" id="JAQIIO010000005">
    <property type="protein sequence ID" value="MDA5094511.1"/>
    <property type="molecule type" value="Genomic_DNA"/>
</dbReference>